<dbReference type="EMBL" id="JAINVV010000001">
    <property type="protein sequence ID" value="MBY8821086.1"/>
    <property type="molecule type" value="Genomic_DNA"/>
</dbReference>
<dbReference type="Pfam" id="PF13384">
    <property type="entry name" value="HTH_23"/>
    <property type="match status" value="1"/>
</dbReference>
<dbReference type="SUPFAM" id="SSF47789">
    <property type="entry name" value="C-terminal domain of RNA polymerase alpha subunit"/>
    <property type="match status" value="1"/>
</dbReference>
<comment type="caution">
    <text evidence="2">The sequence shown here is derived from an EMBL/GenBank/DDBJ whole genome shotgun (WGS) entry which is preliminary data.</text>
</comment>
<dbReference type="RefSeq" id="WP_222988175.1">
    <property type="nucleotide sequence ID" value="NZ_JAINVV010000001.1"/>
</dbReference>
<accession>A0ABS7PIH7</accession>
<gene>
    <name evidence="2" type="ORF">K7G82_02205</name>
</gene>
<reference evidence="2 3" key="1">
    <citation type="submission" date="2021-08" db="EMBL/GenBank/DDBJ databases">
        <authorList>
            <person name="Tuo L."/>
        </authorList>
    </citation>
    <scope>NUCLEOTIDE SEQUENCE [LARGE SCALE GENOMIC DNA]</scope>
    <source>
        <strain evidence="2 3">JCM 31229</strain>
    </source>
</reference>
<evidence type="ECO:0000313" key="3">
    <source>
        <dbReference type="Proteomes" id="UP000706039"/>
    </source>
</evidence>
<dbReference type="Pfam" id="PF03118">
    <property type="entry name" value="RNA_pol_A_CTD"/>
    <property type="match status" value="1"/>
</dbReference>
<feature type="domain" description="RNA polymerase alpha subunit C-terminal" evidence="1">
    <location>
        <begin position="59"/>
        <end position="121"/>
    </location>
</feature>
<proteinExistence type="predicted"/>
<organism evidence="2 3">
    <name type="scientific">Sphingomonas colocasiae</name>
    <dbReference type="NCBI Taxonomy" id="1848973"/>
    <lineage>
        <taxon>Bacteria</taxon>
        <taxon>Pseudomonadati</taxon>
        <taxon>Pseudomonadota</taxon>
        <taxon>Alphaproteobacteria</taxon>
        <taxon>Sphingomonadales</taxon>
        <taxon>Sphingomonadaceae</taxon>
        <taxon>Sphingomonas</taxon>
    </lineage>
</organism>
<sequence length="137" mass="15704">MKQSDASKRRAEALAMHRSGMTYKEIGDRWGVTKSRIGQLVQAGRRAETYVPPEPEREPRITLSTKINDLWLSRRVTNLLANCDINTVGDLVKEQREVFRREMLRVPNCNEKAWREIERVLDGIELENPANVASALS</sequence>
<protein>
    <submittedName>
        <fullName evidence="2">Helix-turn-helix domain-containing protein</fullName>
    </submittedName>
</protein>
<dbReference type="InterPro" id="IPR013324">
    <property type="entry name" value="RNA_pol_sigma_r3/r4-like"/>
</dbReference>
<name>A0ABS7PIH7_9SPHN</name>
<dbReference type="SUPFAM" id="SSF88659">
    <property type="entry name" value="Sigma3 and sigma4 domains of RNA polymerase sigma factors"/>
    <property type="match status" value="1"/>
</dbReference>
<evidence type="ECO:0000313" key="2">
    <source>
        <dbReference type="EMBL" id="MBY8821086.1"/>
    </source>
</evidence>
<evidence type="ECO:0000259" key="1">
    <source>
        <dbReference type="Pfam" id="PF03118"/>
    </source>
</evidence>
<dbReference type="Gene3D" id="1.10.150.20">
    <property type="entry name" value="5' to 3' exonuclease, C-terminal subdomain"/>
    <property type="match status" value="1"/>
</dbReference>
<dbReference type="Proteomes" id="UP000706039">
    <property type="component" value="Unassembled WGS sequence"/>
</dbReference>
<keyword evidence="3" id="KW-1185">Reference proteome</keyword>
<dbReference type="InterPro" id="IPR011260">
    <property type="entry name" value="RNAP_asu_C"/>
</dbReference>